<dbReference type="AlphaFoldDB" id="A0A2P2NPS7"/>
<keyword evidence="1" id="KW-0812">Transmembrane</keyword>
<protein>
    <submittedName>
        <fullName evidence="2">Uncharacterized protein</fullName>
    </submittedName>
</protein>
<evidence type="ECO:0000256" key="1">
    <source>
        <dbReference type="SAM" id="Phobius"/>
    </source>
</evidence>
<keyword evidence="1" id="KW-1133">Transmembrane helix</keyword>
<feature type="transmembrane region" description="Helical" evidence="1">
    <location>
        <begin position="12"/>
        <end position="33"/>
    </location>
</feature>
<name>A0A2P2NPS7_RHIMU</name>
<reference evidence="2" key="1">
    <citation type="submission" date="2018-02" db="EMBL/GenBank/DDBJ databases">
        <title>Rhizophora mucronata_Transcriptome.</title>
        <authorList>
            <person name="Meera S.P."/>
            <person name="Sreeshan A."/>
            <person name="Augustine A."/>
        </authorList>
    </citation>
    <scope>NUCLEOTIDE SEQUENCE</scope>
    <source>
        <tissue evidence="2">Leaf</tissue>
    </source>
</reference>
<sequence length="48" mass="5831">MVAWFPLIHNFSVFIFVLQYIVLMLYVDTYFWLDISVLQKTFSVFFST</sequence>
<keyword evidence="1" id="KW-0472">Membrane</keyword>
<proteinExistence type="predicted"/>
<accession>A0A2P2NPS7</accession>
<organism evidence="2">
    <name type="scientific">Rhizophora mucronata</name>
    <name type="common">Asiatic mangrove</name>
    <dbReference type="NCBI Taxonomy" id="61149"/>
    <lineage>
        <taxon>Eukaryota</taxon>
        <taxon>Viridiplantae</taxon>
        <taxon>Streptophyta</taxon>
        <taxon>Embryophyta</taxon>
        <taxon>Tracheophyta</taxon>
        <taxon>Spermatophyta</taxon>
        <taxon>Magnoliopsida</taxon>
        <taxon>eudicotyledons</taxon>
        <taxon>Gunneridae</taxon>
        <taxon>Pentapetalae</taxon>
        <taxon>rosids</taxon>
        <taxon>fabids</taxon>
        <taxon>Malpighiales</taxon>
        <taxon>Rhizophoraceae</taxon>
        <taxon>Rhizophora</taxon>
    </lineage>
</organism>
<evidence type="ECO:0000313" key="2">
    <source>
        <dbReference type="EMBL" id="MBX44445.1"/>
    </source>
</evidence>
<dbReference type="EMBL" id="GGEC01063961">
    <property type="protein sequence ID" value="MBX44445.1"/>
    <property type="molecule type" value="Transcribed_RNA"/>
</dbReference>